<evidence type="ECO:0000256" key="4">
    <source>
        <dbReference type="ARBA" id="ARBA00023125"/>
    </source>
</evidence>
<dbReference type="Gene3D" id="1.10.1740.10">
    <property type="match status" value="1"/>
</dbReference>
<keyword evidence="2" id="KW-0805">Transcription regulation</keyword>
<keyword evidence="5" id="KW-0804">Transcription</keyword>
<evidence type="ECO:0000259" key="7">
    <source>
        <dbReference type="Pfam" id="PF08281"/>
    </source>
</evidence>
<protein>
    <submittedName>
        <fullName evidence="8">SigE family RNA polymerase sigma factor</fullName>
    </submittedName>
</protein>
<keyword evidence="9" id="KW-1185">Reference proteome</keyword>
<dbReference type="SUPFAM" id="SSF88659">
    <property type="entry name" value="Sigma3 and sigma4 domains of RNA polymerase sigma factors"/>
    <property type="match status" value="1"/>
</dbReference>
<dbReference type="InterPro" id="IPR014284">
    <property type="entry name" value="RNA_pol_sigma-70_dom"/>
</dbReference>
<dbReference type="InterPro" id="IPR014325">
    <property type="entry name" value="RNA_pol_sigma-E_actinobac"/>
</dbReference>
<dbReference type="InterPro" id="IPR013249">
    <property type="entry name" value="RNA_pol_sigma70_r4_t2"/>
</dbReference>
<organism evidence="8 9">
    <name type="scientific">Catenulispora pinistramenti</name>
    <dbReference type="NCBI Taxonomy" id="2705254"/>
    <lineage>
        <taxon>Bacteria</taxon>
        <taxon>Bacillati</taxon>
        <taxon>Actinomycetota</taxon>
        <taxon>Actinomycetes</taxon>
        <taxon>Catenulisporales</taxon>
        <taxon>Catenulisporaceae</taxon>
        <taxon>Catenulispora</taxon>
    </lineage>
</organism>
<keyword evidence="3" id="KW-0731">Sigma factor</keyword>
<dbReference type="RefSeq" id="WP_212007933.1">
    <property type="nucleotide sequence ID" value="NZ_JAAFYZ010000011.1"/>
</dbReference>
<name>A0ABS5KIS6_9ACTN</name>
<evidence type="ECO:0000256" key="3">
    <source>
        <dbReference type="ARBA" id="ARBA00023082"/>
    </source>
</evidence>
<dbReference type="NCBIfam" id="TIGR02937">
    <property type="entry name" value="sigma70-ECF"/>
    <property type="match status" value="1"/>
</dbReference>
<sequence length="172" mass="19423">MDIEDERRFRELVGARSKALLQTAYLLTGDWEHSRDLVQSALAGLARRWGQLAEPGRAEAYARKAIYHAHVDRTRRLSWRRERTTATVPDTPADLSDPADLVASRQDVIAALRKLPPGQRAVVVLRYFEDRTDEDIAEVLGISTGTVRSQRFKALKALRVTVGSDLKEETAW</sequence>
<dbReference type="Gene3D" id="1.10.10.10">
    <property type="entry name" value="Winged helix-like DNA-binding domain superfamily/Winged helix DNA-binding domain"/>
    <property type="match status" value="1"/>
</dbReference>
<comment type="caution">
    <text evidence="8">The sequence shown here is derived from an EMBL/GenBank/DDBJ whole genome shotgun (WGS) entry which is preliminary data.</text>
</comment>
<proteinExistence type="inferred from homology"/>
<reference evidence="8 9" key="1">
    <citation type="submission" date="2020-02" db="EMBL/GenBank/DDBJ databases">
        <title>Acidophilic actinobacteria isolated from forest soil.</title>
        <authorList>
            <person name="Golinska P."/>
        </authorList>
    </citation>
    <scope>NUCLEOTIDE SEQUENCE [LARGE SCALE GENOMIC DNA]</scope>
    <source>
        <strain evidence="8 9">NL8</strain>
    </source>
</reference>
<accession>A0ABS5KIS6</accession>
<dbReference type="InterPro" id="IPR007627">
    <property type="entry name" value="RNA_pol_sigma70_r2"/>
</dbReference>
<dbReference type="CDD" id="cd06171">
    <property type="entry name" value="Sigma70_r4"/>
    <property type="match status" value="1"/>
</dbReference>
<dbReference type="NCBIfam" id="TIGR02983">
    <property type="entry name" value="SigE-fam_strep"/>
    <property type="match status" value="1"/>
</dbReference>
<dbReference type="InterPro" id="IPR036388">
    <property type="entry name" value="WH-like_DNA-bd_sf"/>
</dbReference>
<evidence type="ECO:0000256" key="2">
    <source>
        <dbReference type="ARBA" id="ARBA00023015"/>
    </source>
</evidence>
<evidence type="ECO:0000256" key="5">
    <source>
        <dbReference type="ARBA" id="ARBA00023163"/>
    </source>
</evidence>
<dbReference type="InterPro" id="IPR013325">
    <property type="entry name" value="RNA_pol_sigma_r2"/>
</dbReference>
<evidence type="ECO:0000313" key="8">
    <source>
        <dbReference type="EMBL" id="MBS2546282.1"/>
    </source>
</evidence>
<evidence type="ECO:0000313" key="9">
    <source>
        <dbReference type="Proteomes" id="UP000730482"/>
    </source>
</evidence>
<dbReference type="Pfam" id="PF04542">
    <property type="entry name" value="Sigma70_r2"/>
    <property type="match status" value="1"/>
</dbReference>
<dbReference type="PANTHER" id="PTHR43133">
    <property type="entry name" value="RNA POLYMERASE ECF-TYPE SIGMA FACTO"/>
    <property type="match status" value="1"/>
</dbReference>
<keyword evidence="4" id="KW-0238">DNA-binding</keyword>
<dbReference type="Pfam" id="PF08281">
    <property type="entry name" value="Sigma70_r4_2"/>
    <property type="match status" value="1"/>
</dbReference>
<evidence type="ECO:0000256" key="1">
    <source>
        <dbReference type="ARBA" id="ARBA00010641"/>
    </source>
</evidence>
<dbReference type="InterPro" id="IPR039425">
    <property type="entry name" value="RNA_pol_sigma-70-like"/>
</dbReference>
<dbReference type="Proteomes" id="UP000730482">
    <property type="component" value="Unassembled WGS sequence"/>
</dbReference>
<dbReference type="PANTHER" id="PTHR43133:SF50">
    <property type="entry name" value="ECF RNA POLYMERASE SIGMA FACTOR SIGM"/>
    <property type="match status" value="1"/>
</dbReference>
<comment type="similarity">
    <text evidence="1">Belongs to the sigma-70 factor family. ECF subfamily.</text>
</comment>
<gene>
    <name evidence="8" type="ORF">KGQ19_05330</name>
</gene>
<evidence type="ECO:0000259" key="6">
    <source>
        <dbReference type="Pfam" id="PF04542"/>
    </source>
</evidence>
<dbReference type="InterPro" id="IPR013324">
    <property type="entry name" value="RNA_pol_sigma_r3/r4-like"/>
</dbReference>
<dbReference type="EMBL" id="JAAFYZ010000011">
    <property type="protein sequence ID" value="MBS2546282.1"/>
    <property type="molecule type" value="Genomic_DNA"/>
</dbReference>
<dbReference type="SUPFAM" id="SSF88946">
    <property type="entry name" value="Sigma2 domain of RNA polymerase sigma factors"/>
    <property type="match status" value="1"/>
</dbReference>
<feature type="domain" description="RNA polymerase sigma factor 70 region 4 type 2" evidence="7">
    <location>
        <begin position="106"/>
        <end position="158"/>
    </location>
</feature>
<feature type="domain" description="RNA polymerase sigma-70 region 2" evidence="6">
    <location>
        <begin position="16"/>
        <end position="80"/>
    </location>
</feature>